<evidence type="ECO:0000256" key="7">
    <source>
        <dbReference type="ARBA" id="ARBA00048478"/>
    </source>
</evidence>
<dbReference type="NCBIfam" id="TIGR00017">
    <property type="entry name" value="cmk"/>
    <property type="match status" value="1"/>
</dbReference>
<dbReference type="PANTHER" id="PTHR21299">
    <property type="entry name" value="CYTIDYLATE KINASE/PANTOATE-BETA-ALANINE LIGASE"/>
    <property type="match status" value="1"/>
</dbReference>
<evidence type="ECO:0000259" key="9">
    <source>
        <dbReference type="Pfam" id="PF02224"/>
    </source>
</evidence>
<evidence type="ECO:0000256" key="8">
    <source>
        <dbReference type="HAMAP-Rule" id="MF_00238"/>
    </source>
</evidence>
<comment type="subcellular location">
    <subcellularLocation>
        <location evidence="8">Cytoplasm</location>
    </subcellularLocation>
</comment>
<evidence type="ECO:0000256" key="6">
    <source>
        <dbReference type="ARBA" id="ARBA00047615"/>
    </source>
</evidence>
<evidence type="ECO:0000256" key="3">
    <source>
        <dbReference type="ARBA" id="ARBA00022741"/>
    </source>
</evidence>
<dbReference type="GO" id="GO:0006220">
    <property type="term" value="P:pyrimidine nucleotide metabolic process"/>
    <property type="evidence" value="ECO:0007669"/>
    <property type="project" value="UniProtKB-UniRule"/>
</dbReference>
<evidence type="ECO:0000256" key="4">
    <source>
        <dbReference type="ARBA" id="ARBA00022777"/>
    </source>
</evidence>
<organism evidence="10 11">
    <name type="scientific">Candidatus Flavonifractor merdigallinarum</name>
    <dbReference type="NCBI Taxonomy" id="2838589"/>
    <lineage>
        <taxon>Bacteria</taxon>
        <taxon>Bacillati</taxon>
        <taxon>Bacillota</taxon>
        <taxon>Clostridia</taxon>
        <taxon>Eubacteriales</taxon>
        <taxon>Oscillospiraceae</taxon>
        <taxon>Flavonifractor</taxon>
    </lineage>
</organism>
<evidence type="ECO:0000256" key="2">
    <source>
        <dbReference type="ARBA" id="ARBA00022679"/>
    </source>
</evidence>
<evidence type="ECO:0000256" key="1">
    <source>
        <dbReference type="ARBA" id="ARBA00009427"/>
    </source>
</evidence>
<dbReference type="InterPro" id="IPR027417">
    <property type="entry name" value="P-loop_NTPase"/>
</dbReference>
<dbReference type="CDD" id="cd02020">
    <property type="entry name" value="CMPK"/>
    <property type="match status" value="1"/>
</dbReference>
<dbReference type="HAMAP" id="MF_00238">
    <property type="entry name" value="Cytidyl_kinase_type1"/>
    <property type="match status" value="1"/>
</dbReference>
<dbReference type="AlphaFoldDB" id="A0A9D1Y7I4"/>
<protein>
    <recommendedName>
        <fullName evidence="8">Cytidylate kinase</fullName>
        <shortName evidence="8">CK</shortName>
        <ecNumber evidence="8">2.7.4.25</ecNumber>
    </recommendedName>
    <alternativeName>
        <fullName evidence="8">Cytidine monophosphate kinase</fullName>
        <shortName evidence="8">CMP kinase</shortName>
    </alternativeName>
</protein>
<feature type="domain" description="Cytidylate kinase" evidence="9">
    <location>
        <begin position="6"/>
        <end position="220"/>
    </location>
</feature>
<keyword evidence="3 8" id="KW-0547">Nucleotide-binding</keyword>
<keyword evidence="5 8" id="KW-0067">ATP-binding</keyword>
<evidence type="ECO:0000256" key="5">
    <source>
        <dbReference type="ARBA" id="ARBA00022840"/>
    </source>
</evidence>
<dbReference type="Pfam" id="PF02224">
    <property type="entry name" value="Cytidylate_kin"/>
    <property type="match status" value="1"/>
</dbReference>
<sequence length="225" mass="24242">MGFKSIAIDGPAGAGKSTLARQVAAALGYLYVDTGAIYRTLGLAALRHGVDPQDGAAVVALLQGCAIDLRHGGDGVQHMYLDGEDVSEAIRRPEISDYSSKVSAIPEVRSGLMEMQRSLAQQHNVVMDGRDIGTVVLPNADVKIFLTASPEERARRRFEELVQRGTPQPYEEVLRDLKERDAKDTGRAAAPLRRAEGAVEVDTTGCSLEESLERLLTVVRTGVMA</sequence>
<dbReference type="EC" id="2.7.4.25" evidence="8"/>
<dbReference type="GO" id="GO:0015949">
    <property type="term" value="P:nucleobase-containing small molecule interconversion"/>
    <property type="evidence" value="ECO:0007669"/>
    <property type="project" value="TreeGrafter"/>
</dbReference>
<dbReference type="InterPro" id="IPR003136">
    <property type="entry name" value="Cytidylate_kin"/>
</dbReference>
<comment type="caution">
    <text evidence="10">The sequence shown here is derived from an EMBL/GenBank/DDBJ whole genome shotgun (WGS) entry which is preliminary data.</text>
</comment>
<comment type="catalytic activity">
    <reaction evidence="6 8">
        <text>dCMP + ATP = dCDP + ADP</text>
        <dbReference type="Rhea" id="RHEA:25094"/>
        <dbReference type="ChEBI" id="CHEBI:30616"/>
        <dbReference type="ChEBI" id="CHEBI:57566"/>
        <dbReference type="ChEBI" id="CHEBI:58593"/>
        <dbReference type="ChEBI" id="CHEBI:456216"/>
        <dbReference type="EC" id="2.7.4.25"/>
    </reaction>
</comment>
<dbReference type="GO" id="GO:0005524">
    <property type="term" value="F:ATP binding"/>
    <property type="evidence" value="ECO:0007669"/>
    <property type="project" value="UniProtKB-UniRule"/>
</dbReference>
<dbReference type="GO" id="GO:0005829">
    <property type="term" value="C:cytosol"/>
    <property type="evidence" value="ECO:0007669"/>
    <property type="project" value="TreeGrafter"/>
</dbReference>
<keyword evidence="8" id="KW-0963">Cytoplasm</keyword>
<dbReference type="GO" id="GO:0036431">
    <property type="term" value="F:dCMP kinase activity"/>
    <property type="evidence" value="ECO:0007669"/>
    <property type="project" value="InterPro"/>
</dbReference>
<dbReference type="EMBL" id="DXDX01000069">
    <property type="protein sequence ID" value="HIY20995.1"/>
    <property type="molecule type" value="Genomic_DNA"/>
</dbReference>
<dbReference type="Proteomes" id="UP000823868">
    <property type="component" value="Unassembled WGS sequence"/>
</dbReference>
<evidence type="ECO:0000313" key="10">
    <source>
        <dbReference type="EMBL" id="HIY20995.1"/>
    </source>
</evidence>
<reference evidence="10" key="1">
    <citation type="journal article" date="2021" name="PeerJ">
        <title>Extensive microbial diversity within the chicken gut microbiome revealed by metagenomics and culture.</title>
        <authorList>
            <person name="Gilroy R."/>
            <person name="Ravi A."/>
            <person name="Getino M."/>
            <person name="Pursley I."/>
            <person name="Horton D.L."/>
            <person name="Alikhan N.F."/>
            <person name="Baker D."/>
            <person name="Gharbi K."/>
            <person name="Hall N."/>
            <person name="Watson M."/>
            <person name="Adriaenssens E.M."/>
            <person name="Foster-Nyarko E."/>
            <person name="Jarju S."/>
            <person name="Secka A."/>
            <person name="Antonio M."/>
            <person name="Oren A."/>
            <person name="Chaudhuri R.R."/>
            <person name="La Ragione R."/>
            <person name="Hildebrand F."/>
            <person name="Pallen M.J."/>
        </authorList>
    </citation>
    <scope>NUCLEOTIDE SEQUENCE</scope>
    <source>
        <strain evidence="10">ChiBcec16_6824</strain>
    </source>
</reference>
<proteinExistence type="inferred from homology"/>
<reference evidence="10" key="2">
    <citation type="submission" date="2021-04" db="EMBL/GenBank/DDBJ databases">
        <authorList>
            <person name="Gilroy R."/>
        </authorList>
    </citation>
    <scope>NUCLEOTIDE SEQUENCE</scope>
    <source>
        <strain evidence="10">ChiBcec16_6824</strain>
    </source>
</reference>
<name>A0A9D1Y7I4_9FIRM</name>
<keyword evidence="4 8" id="KW-0418">Kinase</keyword>
<dbReference type="SUPFAM" id="SSF52540">
    <property type="entry name" value="P-loop containing nucleoside triphosphate hydrolases"/>
    <property type="match status" value="1"/>
</dbReference>
<accession>A0A9D1Y7I4</accession>
<dbReference type="PANTHER" id="PTHR21299:SF2">
    <property type="entry name" value="CYTIDYLATE KINASE"/>
    <property type="match status" value="1"/>
</dbReference>
<dbReference type="InterPro" id="IPR011994">
    <property type="entry name" value="Cytidylate_kinase_dom"/>
</dbReference>
<comment type="catalytic activity">
    <reaction evidence="7 8">
        <text>CMP + ATP = CDP + ADP</text>
        <dbReference type="Rhea" id="RHEA:11600"/>
        <dbReference type="ChEBI" id="CHEBI:30616"/>
        <dbReference type="ChEBI" id="CHEBI:58069"/>
        <dbReference type="ChEBI" id="CHEBI:60377"/>
        <dbReference type="ChEBI" id="CHEBI:456216"/>
        <dbReference type="EC" id="2.7.4.25"/>
    </reaction>
</comment>
<evidence type="ECO:0000313" key="11">
    <source>
        <dbReference type="Proteomes" id="UP000823868"/>
    </source>
</evidence>
<feature type="binding site" evidence="8">
    <location>
        <begin position="10"/>
        <end position="18"/>
    </location>
    <ligand>
        <name>ATP</name>
        <dbReference type="ChEBI" id="CHEBI:30616"/>
    </ligand>
</feature>
<dbReference type="Gene3D" id="3.40.50.300">
    <property type="entry name" value="P-loop containing nucleotide triphosphate hydrolases"/>
    <property type="match status" value="1"/>
</dbReference>
<comment type="similarity">
    <text evidence="1 8">Belongs to the cytidylate kinase family. Type 1 subfamily.</text>
</comment>
<keyword evidence="2 8" id="KW-0808">Transferase</keyword>
<gene>
    <name evidence="8 10" type="primary">cmk</name>
    <name evidence="10" type="ORF">H9841_03720</name>
</gene>